<reference evidence="4 5" key="1">
    <citation type="submission" date="2019-07" db="EMBL/GenBank/DDBJ databases">
        <title>Qingshengfaniella alkalisoli gen. nov., sp. nov., isolated from saline soil.</title>
        <authorList>
            <person name="Xu L."/>
            <person name="Huang X.-X."/>
            <person name="Sun J.-Q."/>
        </authorList>
    </citation>
    <scope>NUCLEOTIDE SEQUENCE [LARGE SCALE GENOMIC DNA]</scope>
    <source>
        <strain evidence="4 5">DSM 27279</strain>
    </source>
</reference>
<evidence type="ECO:0000313" key="4">
    <source>
        <dbReference type="EMBL" id="TSH88294.1"/>
    </source>
</evidence>
<proteinExistence type="predicted"/>
<sequence length="114" mass="12691">MSKPAMHNDERPAVERTLDAVRRDVAEIDRQIIAGLATRERLAAEAVRFKRSAADITDLPLRANLLARIDRQAADAGVSRALAHAVYNAILDVSIPRQLELFANRHVEPTSERD</sequence>
<dbReference type="EMBL" id="VLTJ01000046">
    <property type="protein sequence ID" value="TSH88294.1"/>
    <property type="molecule type" value="Genomic_DNA"/>
</dbReference>
<gene>
    <name evidence="4" type="ORF">FOZ76_27305</name>
</gene>
<dbReference type="PROSITE" id="PS51168">
    <property type="entry name" value="CHORISMATE_MUT_2"/>
    <property type="match status" value="1"/>
</dbReference>
<dbReference type="InterPro" id="IPR036979">
    <property type="entry name" value="CM_dom_sf"/>
</dbReference>
<dbReference type="InterPro" id="IPR002701">
    <property type="entry name" value="CM_II_prokaryot"/>
</dbReference>
<dbReference type="GO" id="GO:0004106">
    <property type="term" value="F:chorismate mutase activity"/>
    <property type="evidence" value="ECO:0007669"/>
    <property type="project" value="UniProtKB-EC"/>
</dbReference>
<protein>
    <recommendedName>
        <fullName evidence="1">chorismate mutase</fullName>
        <ecNumber evidence="1">5.4.99.5</ecNumber>
    </recommendedName>
</protein>
<dbReference type="SMART" id="SM00830">
    <property type="entry name" value="CM_2"/>
    <property type="match status" value="1"/>
</dbReference>
<dbReference type="SUPFAM" id="SSF48600">
    <property type="entry name" value="Chorismate mutase II"/>
    <property type="match status" value="1"/>
</dbReference>
<dbReference type="Gene3D" id="1.20.59.10">
    <property type="entry name" value="Chorismate mutase"/>
    <property type="match status" value="1"/>
</dbReference>
<dbReference type="GO" id="GO:0046417">
    <property type="term" value="P:chorismate metabolic process"/>
    <property type="evidence" value="ECO:0007669"/>
    <property type="project" value="InterPro"/>
</dbReference>
<dbReference type="InterPro" id="IPR051331">
    <property type="entry name" value="Chorismate_mutase-related"/>
</dbReference>
<dbReference type="Proteomes" id="UP000318405">
    <property type="component" value="Unassembled WGS sequence"/>
</dbReference>
<dbReference type="GO" id="GO:0009697">
    <property type="term" value="P:salicylic acid biosynthetic process"/>
    <property type="evidence" value="ECO:0007669"/>
    <property type="project" value="TreeGrafter"/>
</dbReference>
<dbReference type="OrthoDB" id="514491at2"/>
<dbReference type="InterPro" id="IPR036263">
    <property type="entry name" value="Chorismate_II_sf"/>
</dbReference>
<evidence type="ECO:0000313" key="5">
    <source>
        <dbReference type="Proteomes" id="UP000318405"/>
    </source>
</evidence>
<dbReference type="PANTHER" id="PTHR38041">
    <property type="entry name" value="CHORISMATE MUTASE"/>
    <property type="match status" value="1"/>
</dbReference>
<name>A0A556A603_9BURK</name>
<evidence type="ECO:0000256" key="1">
    <source>
        <dbReference type="ARBA" id="ARBA00012404"/>
    </source>
</evidence>
<evidence type="ECO:0000256" key="2">
    <source>
        <dbReference type="ARBA" id="ARBA00023235"/>
    </source>
</evidence>
<keyword evidence="5" id="KW-1185">Reference proteome</keyword>
<evidence type="ECO:0000259" key="3">
    <source>
        <dbReference type="PROSITE" id="PS51168"/>
    </source>
</evidence>
<comment type="caution">
    <text evidence="4">The sequence shown here is derived from an EMBL/GenBank/DDBJ whole genome shotgun (WGS) entry which is preliminary data.</text>
</comment>
<dbReference type="PANTHER" id="PTHR38041:SF1">
    <property type="entry name" value="CHORISMATE MUTASE"/>
    <property type="match status" value="1"/>
</dbReference>
<feature type="domain" description="Chorismate mutase" evidence="3">
    <location>
        <begin position="12"/>
        <end position="102"/>
    </location>
</feature>
<accession>A0A556A603</accession>
<dbReference type="AlphaFoldDB" id="A0A556A603"/>
<dbReference type="EC" id="5.4.99.5" evidence="1"/>
<keyword evidence="2" id="KW-0413">Isomerase</keyword>
<organism evidence="4 5">
    <name type="scientific">Verticiella sediminum</name>
    <dbReference type="NCBI Taxonomy" id="1247510"/>
    <lineage>
        <taxon>Bacteria</taxon>
        <taxon>Pseudomonadati</taxon>
        <taxon>Pseudomonadota</taxon>
        <taxon>Betaproteobacteria</taxon>
        <taxon>Burkholderiales</taxon>
        <taxon>Alcaligenaceae</taxon>
        <taxon>Verticiella</taxon>
    </lineage>
</organism>
<dbReference type="Pfam" id="PF01817">
    <property type="entry name" value="CM_2"/>
    <property type="match status" value="1"/>
</dbReference>